<protein>
    <submittedName>
        <fullName evidence="2">Uncharacterized protein</fullName>
    </submittedName>
</protein>
<accession>A0ABW9LHK9</accession>
<name>A0ABW9LHK9_9MYCO</name>
<dbReference type="EMBL" id="JBKBDD010000011">
    <property type="protein sequence ID" value="MFN6546613.1"/>
    <property type="molecule type" value="Genomic_DNA"/>
</dbReference>
<dbReference type="RefSeq" id="WP_409544696.1">
    <property type="nucleotide sequence ID" value="NZ_JBKBDD010000011.1"/>
</dbReference>
<feature type="compositionally biased region" description="Pro residues" evidence="1">
    <location>
        <begin position="430"/>
        <end position="442"/>
    </location>
</feature>
<keyword evidence="3" id="KW-1185">Reference proteome</keyword>
<evidence type="ECO:0000256" key="1">
    <source>
        <dbReference type="SAM" id="MobiDB-lite"/>
    </source>
</evidence>
<dbReference type="Proteomes" id="UP001635816">
    <property type="component" value="Unassembled WGS sequence"/>
</dbReference>
<feature type="compositionally biased region" description="Polar residues" evidence="1">
    <location>
        <begin position="443"/>
        <end position="454"/>
    </location>
</feature>
<evidence type="ECO:0000313" key="2">
    <source>
        <dbReference type="EMBL" id="MFN6546613.1"/>
    </source>
</evidence>
<organism evidence="2 3">
    <name type="scientific">Mycolicibacterium nivoides</name>
    <dbReference type="NCBI Taxonomy" id="2487344"/>
    <lineage>
        <taxon>Bacteria</taxon>
        <taxon>Bacillati</taxon>
        <taxon>Actinomycetota</taxon>
        <taxon>Actinomycetes</taxon>
        <taxon>Mycobacteriales</taxon>
        <taxon>Mycobacteriaceae</taxon>
        <taxon>Mycolicibacterium</taxon>
    </lineage>
</organism>
<reference evidence="2 3" key="1">
    <citation type="submission" date="2024-12" db="EMBL/GenBank/DDBJ databases">
        <title>The coexistence of Mycolicibacterium septicum and Mycolicibacterium nivoides in clinical samples.</title>
        <authorList>
            <person name="Wang C."/>
            <person name="Feng Y."/>
            <person name="Zong Z."/>
        </authorList>
    </citation>
    <scope>NUCLEOTIDE SEQUENCE [LARGE SCALE GENOMIC DNA]</scope>
    <source>
        <strain evidence="2 3">120309</strain>
    </source>
</reference>
<proteinExistence type="predicted"/>
<comment type="caution">
    <text evidence="2">The sequence shown here is derived from an EMBL/GenBank/DDBJ whole genome shotgun (WGS) entry which is preliminary data.</text>
</comment>
<sequence>MFRTLVNTLISANTTLDGKRVADALLSVNPLQLSRWLDEVWSADGIGGSEWGAILQLPPGRPLGDIVDKTQLPDLLLATFHSGVTVDPALAIQTWSDQPGPLLKPLAGGQAPAIWRHLLYAYLAESTGLFEIMGEVVRRYVVGESLPLPTSATMVWVRSTEELYFRDPPLFSAGGSMTSQLRPDARINRRNAYWRMFGLDLPHPPGRGIDGQPWKRDAGVAANLRFLEIWNELLRQVWLGYENDTNSSGAKPTDSSYIAYLCRTLSEMLQLRRQGGMLAREEFAYVTMLSWFHLTVEYDTSVVDDLSANAGRDGHPADRLAKIGAQVGISPSRQSRELFELADKISPLMWAIEIGMFNDAKSAELLFHHQNLPNGVTDIATEMLRIIDLWQSATGAPIKDLAVTQRRVQGPTRSAQPTKLLPPGGLVPTAPSPSTPRQPSPAPSTNGQPVASRR</sequence>
<feature type="region of interest" description="Disordered" evidence="1">
    <location>
        <begin position="406"/>
        <end position="454"/>
    </location>
</feature>
<gene>
    <name evidence="2" type="ORF">ACK4CT_25795</name>
</gene>
<evidence type="ECO:0000313" key="3">
    <source>
        <dbReference type="Proteomes" id="UP001635816"/>
    </source>
</evidence>